<protein>
    <submittedName>
        <fullName evidence="1">Uncharacterized protein</fullName>
    </submittedName>
</protein>
<accession>A0A2W5V8X8</accession>
<dbReference type="AlphaFoldDB" id="A0A2W5V8X8"/>
<evidence type="ECO:0000313" key="2">
    <source>
        <dbReference type="Proteomes" id="UP000249061"/>
    </source>
</evidence>
<reference evidence="1 2" key="1">
    <citation type="submission" date="2017-08" db="EMBL/GenBank/DDBJ databases">
        <title>Infants hospitalized years apart are colonized by the same room-sourced microbial strains.</title>
        <authorList>
            <person name="Brooks B."/>
            <person name="Olm M.R."/>
            <person name="Firek B.A."/>
            <person name="Baker R."/>
            <person name="Thomas B.C."/>
            <person name="Morowitz M.J."/>
            <person name="Banfield J.F."/>
        </authorList>
    </citation>
    <scope>NUCLEOTIDE SEQUENCE [LARGE SCALE GENOMIC DNA]</scope>
    <source>
        <strain evidence="1">S2_003_000_R2_14</strain>
    </source>
</reference>
<name>A0A2W5V8X8_9BACT</name>
<dbReference type="Proteomes" id="UP000249061">
    <property type="component" value="Unassembled WGS sequence"/>
</dbReference>
<evidence type="ECO:0000313" key="1">
    <source>
        <dbReference type="EMBL" id="PZR06621.1"/>
    </source>
</evidence>
<organism evidence="1 2">
    <name type="scientific">Archangium gephyra</name>
    <dbReference type="NCBI Taxonomy" id="48"/>
    <lineage>
        <taxon>Bacteria</taxon>
        <taxon>Pseudomonadati</taxon>
        <taxon>Myxococcota</taxon>
        <taxon>Myxococcia</taxon>
        <taxon>Myxococcales</taxon>
        <taxon>Cystobacterineae</taxon>
        <taxon>Archangiaceae</taxon>
        <taxon>Archangium</taxon>
    </lineage>
</organism>
<gene>
    <name evidence="1" type="ORF">DI536_30145</name>
</gene>
<proteinExistence type="predicted"/>
<sequence length="185" mass="19325">MVTVMLVLVAGRALATSGAVFELGVTGIVFPVVPALETTVGYHHDFSRGGGIEVRARGGAQFSVPSFQPDLLLTATVHYVAPRIPLGEFALSFGVGAGGALLSGMVCSGDVCMRRGLGPILEATHRLLFPPGDVAQFFVNVNLAAGVFPSDWTTFAATGTVGVGWLIELAPGPSWRQKQRMRSAS</sequence>
<comment type="caution">
    <text evidence="1">The sequence shown here is derived from an EMBL/GenBank/DDBJ whole genome shotgun (WGS) entry which is preliminary data.</text>
</comment>
<dbReference type="EMBL" id="QFQP01000037">
    <property type="protein sequence ID" value="PZR06621.1"/>
    <property type="molecule type" value="Genomic_DNA"/>
</dbReference>